<dbReference type="FunFam" id="3.40.50.620:FF:000032">
    <property type="entry name" value="Valine--tRNA ligase"/>
    <property type="match status" value="1"/>
</dbReference>
<dbReference type="PANTHER" id="PTHR11946">
    <property type="entry name" value="VALYL-TRNA SYNTHETASES"/>
    <property type="match status" value="1"/>
</dbReference>
<dbReference type="GO" id="GO:0005829">
    <property type="term" value="C:cytosol"/>
    <property type="evidence" value="ECO:0007669"/>
    <property type="project" value="TreeGrafter"/>
</dbReference>
<dbReference type="PROSITE" id="PS00178">
    <property type="entry name" value="AA_TRNA_LIGASE_I"/>
    <property type="match status" value="1"/>
</dbReference>
<evidence type="ECO:0000256" key="9">
    <source>
        <dbReference type="ARBA" id="ARBA00023146"/>
    </source>
</evidence>
<dbReference type="CDD" id="cd00817">
    <property type="entry name" value="ValRS_core"/>
    <property type="match status" value="1"/>
</dbReference>
<feature type="coiled-coil region" evidence="12">
    <location>
        <begin position="815"/>
        <end position="877"/>
    </location>
</feature>
<dbReference type="CDD" id="cd07962">
    <property type="entry name" value="Anticodon_Ia_Val"/>
    <property type="match status" value="1"/>
</dbReference>
<reference evidence="16 17" key="1">
    <citation type="submission" date="2017-04" db="EMBL/GenBank/DDBJ databases">
        <authorList>
            <person name="Afonso C.L."/>
            <person name="Miller P.J."/>
            <person name="Scott M.A."/>
            <person name="Spackman E."/>
            <person name="Goraichik I."/>
            <person name="Dimitrov K.M."/>
            <person name="Suarez D.L."/>
            <person name="Swayne D.E."/>
        </authorList>
    </citation>
    <scope>NUCLEOTIDE SEQUENCE [LARGE SCALE GENOMIC DNA]</scope>
    <source>
        <strain evidence="16 17">DSM 13146</strain>
    </source>
</reference>
<dbReference type="PRINTS" id="PR00986">
    <property type="entry name" value="TRNASYNTHVAL"/>
</dbReference>
<keyword evidence="7 12" id="KW-0648">Protein biosynthesis</keyword>
<evidence type="ECO:0000313" key="16">
    <source>
        <dbReference type="EMBL" id="SMC18778.1"/>
    </source>
</evidence>
<dbReference type="Gene3D" id="3.40.50.620">
    <property type="entry name" value="HUPs"/>
    <property type="match status" value="2"/>
</dbReference>
<keyword evidence="8 12" id="KW-0175">Coiled coil</keyword>
<dbReference type="Pfam" id="PF10458">
    <property type="entry name" value="Val_tRNA-synt_C"/>
    <property type="match status" value="1"/>
</dbReference>
<keyword evidence="4 12" id="KW-0436">Ligase</keyword>
<comment type="function">
    <text evidence="12">Catalyzes the attachment of valine to tRNA(Val). As ValRS can inadvertently accommodate and process structurally similar amino acids such as threonine, to avoid such errors, it has a 'posttransfer' editing activity that hydrolyzes mischarged Thr-tRNA(Val) in a tRNA-dependent manner.</text>
</comment>
<feature type="domain" description="Methionyl/Valyl/Leucyl/Isoleucyl-tRNA synthetase anticodon-binding" evidence="14">
    <location>
        <begin position="610"/>
        <end position="756"/>
    </location>
</feature>
<dbReference type="AlphaFoldDB" id="A0A1W1X4X8"/>
<comment type="subcellular location">
    <subcellularLocation>
        <location evidence="1 12">Cytoplasm</location>
    </subcellularLocation>
</comment>
<evidence type="ECO:0000259" key="15">
    <source>
        <dbReference type="Pfam" id="PF10458"/>
    </source>
</evidence>
<dbReference type="InterPro" id="IPR014729">
    <property type="entry name" value="Rossmann-like_a/b/a_fold"/>
</dbReference>
<dbReference type="GO" id="GO:0006438">
    <property type="term" value="P:valyl-tRNA aminoacylation"/>
    <property type="evidence" value="ECO:0007669"/>
    <property type="project" value="UniProtKB-UniRule"/>
</dbReference>
<dbReference type="SUPFAM" id="SSF46589">
    <property type="entry name" value="tRNA-binding arm"/>
    <property type="match status" value="1"/>
</dbReference>
<dbReference type="SUPFAM" id="SSF52374">
    <property type="entry name" value="Nucleotidylyl transferase"/>
    <property type="match status" value="1"/>
</dbReference>
<organism evidence="16 17">
    <name type="scientific">Desulfacinum hydrothermale DSM 13146</name>
    <dbReference type="NCBI Taxonomy" id="1121390"/>
    <lineage>
        <taxon>Bacteria</taxon>
        <taxon>Pseudomonadati</taxon>
        <taxon>Thermodesulfobacteriota</taxon>
        <taxon>Syntrophobacteria</taxon>
        <taxon>Syntrophobacterales</taxon>
        <taxon>Syntrophobacteraceae</taxon>
        <taxon>Desulfacinum</taxon>
    </lineage>
</organism>
<comment type="subunit">
    <text evidence="2 12">Monomer.</text>
</comment>
<gene>
    <name evidence="12" type="primary">valS</name>
    <name evidence="16" type="ORF">SAMN02746041_00526</name>
</gene>
<comment type="catalytic activity">
    <reaction evidence="10 12">
        <text>tRNA(Val) + L-valine + ATP = L-valyl-tRNA(Val) + AMP + diphosphate</text>
        <dbReference type="Rhea" id="RHEA:10704"/>
        <dbReference type="Rhea" id="RHEA-COMP:9672"/>
        <dbReference type="Rhea" id="RHEA-COMP:9708"/>
        <dbReference type="ChEBI" id="CHEBI:30616"/>
        <dbReference type="ChEBI" id="CHEBI:33019"/>
        <dbReference type="ChEBI" id="CHEBI:57762"/>
        <dbReference type="ChEBI" id="CHEBI:78442"/>
        <dbReference type="ChEBI" id="CHEBI:78537"/>
        <dbReference type="ChEBI" id="CHEBI:456215"/>
        <dbReference type="EC" id="6.1.1.9"/>
    </reaction>
</comment>
<dbReference type="PANTHER" id="PTHR11946:SF93">
    <property type="entry name" value="VALINE--TRNA LIGASE, CHLOROPLASTIC_MITOCHONDRIAL 2"/>
    <property type="match status" value="1"/>
</dbReference>
<dbReference type="FunFam" id="1.10.287.380:FF:000001">
    <property type="entry name" value="Valine--tRNA ligase"/>
    <property type="match status" value="1"/>
</dbReference>
<evidence type="ECO:0000313" key="17">
    <source>
        <dbReference type="Proteomes" id="UP000192783"/>
    </source>
</evidence>
<evidence type="ECO:0000256" key="4">
    <source>
        <dbReference type="ARBA" id="ARBA00022598"/>
    </source>
</evidence>
<dbReference type="InterPro" id="IPR009008">
    <property type="entry name" value="Val/Leu/Ile-tRNA-synth_edit"/>
</dbReference>
<evidence type="ECO:0000256" key="6">
    <source>
        <dbReference type="ARBA" id="ARBA00022840"/>
    </source>
</evidence>
<dbReference type="FunFam" id="3.90.740.10:FF:000005">
    <property type="entry name" value="Valine--tRNA ligase, mitochondrial"/>
    <property type="match status" value="1"/>
</dbReference>
<dbReference type="RefSeq" id="WP_084056002.1">
    <property type="nucleotide sequence ID" value="NZ_FWXF01000002.1"/>
</dbReference>
<dbReference type="NCBIfam" id="NF004349">
    <property type="entry name" value="PRK05729.1"/>
    <property type="match status" value="1"/>
</dbReference>
<proteinExistence type="inferred from homology"/>
<evidence type="ECO:0000256" key="11">
    <source>
        <dbReference type="ARBA" id="ARBA00060830"/>
    </source>
</evidence>
<dbReference type="FunFam" id="1.10.730.10:FF:000014">
    <property type="entry name" value="Valine--tRNA ligase"/>
    <property type="match status" value="1"/>
</dbReference>
<keyword evidence="3 12" id="KW-0963">Cytoplasm</keyword>
<protein>
    <recommendedName>
        <fullName evidence="12">Valine--tRNA ligase</fullName>
        <ecNumber evidence="12">6.1.1.9</ecNumber>
    </recommendedName>
    <alternativeName>
        <fullName evidence="12">Valyl-tRNA synthetase</fullName>
        <shortName evidence="12">ValRS</shortName>
    </alternativeName>
</protein>
<comment type="domain">
    <text evidence="12">The C-terminal coiled-coil domain is crucial for aminoacylation activity.</text>
</comment>
<feature type="domain" description="Aminoacyl-tRNA synthetase class Ia" evidence="13">
    <location>
        <begin position="19"/>
        <end position="566"/>
    </location>
</feature>
<keyword evidence="6 12" id="KW-0067">ATP-binding</keyword>
<dbReference type="InterPro" id="IPR033705">
    <property type="entry name" value="Anticodon_Ia_Val"/>
</dbReference>
<evidence type="ECO:0000256" key="7">
    <source>
        <dbReference type="ARBA" id="ARBA00022917"/>
    </source>
</evidence>
<feature type="short sequence motif" description="'KMSKS' region" evidence="12">
    <location>
        <begin position="526"/>
        <end position="530"/>
    </location>
</feature>
<evidence type="ECO:0000256" key="12">
    <source>
        <dbReference type="HAMAP-Rule" id="MF_02004"/>
    </source>
</evidence>
<dbReference type="GO" id="GO:0002161">
    <property type="term" value="F:aminoacyl-tRNA deacylase activity"/>
    <property type="evidence" value="ECO:0007669"/>
    <property type="project" value="InterPro"/>
</dbReference>
<dbReference type="Pfam" id="PF00133">
    <property type="entry name" value="tRNA-synt_1"/>
    <property type="match status" value="1"/>
</dbReference>
<dbReference type="Gene3D" id="1.10.287.380">
    <property type="entry name" value="Valyl-tRNA synthetase, C-terminal domain"/>
    <property type="match status" value="1"/>
</dbReference>
<evidence type="ECO:0000259" key="14">
    <source>
        <dbReference type="Pfam" id="PF08264"/>
    </source>
</evidence>
<dbReference type="GO" id="GO:0004832">
    <property type="term" value="F:valine-tRNA ligase activity"/>
    <property type="evidence" value="ECO:0007669"/>
    <property type="project" value="UniProtKB-UniRule"/>
</dbReference>
<feature type="domain" description="Valyl-tRNA synthetase tRNA-binding arm" evidence="15">
    <location>
        <begin position="817"/>
        <end position="879"/>
    </location>
</feature>
<dbReference type="GO" id="GO:0005524">
    <property type="term" value="F:ATP binding"/>
    <property type="evidence" value="ECO:0007669"/>
    <property type="project" value="UniProtKB-UniRule"/>
</dbReference>
<dbReference type="InterPro" id="IPR037118">
    <property type="entry name" value="Val-tRNA_synth_C_sf"/>
</dbReference>
<keyword evidence="9 12" id="KW-0030">Aminoacyl-tRNA synthetase</keyword>
<dbReference type="EMBL" id="FWXF01000002">
    <property type="protein sequence ID" value="SMC18778.1"/>
    <property type="molecule type" value="Genomic_DNA"/>
</dbReference>
<dbReference type="InterPro" id="IPR002303">
    <property type="entry name" value="Valyl-tRNA_ligase"/>
</dbReference>
<feature type="short sequence motif" description="'HIGH' region" evidence="12">
    <location>
        <begin position="47"/>
        <end position="57"/>
    </location>
</feature>
<sequence>MDKGQLPKAYEFHDVEARIYSFWEETGCFRADEQSKKPAFSIVIPPPNVTGQLHMGHALNNTLQDILCRYKRLKGFEVLWVPGTDHAGIATQNVVERQLAQQGLSRYDLGREKFVEKVWEWKAQYGGYIIKQLKRLGASCDWSRERFTMDEGLSRAVRIVFVKLYEEGLIYRGTRMINWCPRCRTALANIEVEGEEIPGRLYHIRYPLADGSGELVVATTRPETMLGDTAVAVHPEDPRYRDAVGKKVILPLMNRPIPVIADAYVDREFGTGALKVTPGHDFNDFDLGVKHNLELIQVIGEDGVMTQEAGAYAGMDRYECRKRVVADLEAAGFLVKIEDHVHRVGHCYRCKNVVEPMQSLQWFVSTRPLAERAMEAVRDGRTRIVPEKWEKDYFQWLENIEDWCVSRQIWWGHRIPAWYCADCGEVTVAVEDPDRCGACGSPNLSQEEDVLDTWFSSALWPFSTMGWPEKTPELDKFYPTSVLVTGFDILFFWVARMMMMGLHFMKDVPFRDVYVHALVRDAQGQKMSKSKGNVIDPIIMMDKYGTDALRFTLTAFAVQGRDVKLSEERIEGYRHFVNKIWNATRLVLMNVEGASLLDEIPQKPDRLAHRWILSRFQKVVQEVEEALENYHFNQYAQSLYQFFWHEYCDWYLEMIKPDLYGDDPKARLLAQTISVYLLRNVLLMLHPVMPFVTEELWQKLPGTQGSIMQAAFPAVEMGRIDAQAEGEMGLLTGVIGSIRNIRGEMNISPAARVEVVCLCASEKDKALLEANDRTVVDLARLKGLKVALHGETAKPRLAAGAVVSGVEVYVLLEDVLDFEGEAARLQKEIGKLEKELAGTSRKLSNEDFLSRAPGHVVEKEREKAQRLGEKLEKIRHHWQRVEELRRNAAQSAG</sequence>
<dbReference type="Proteomes" id="UP000192783">
    <property type="component" value="Unassembled WGS sequence"/>
</dbReference>
<dbReference type="InterPro" id="IPR001412">
    <property type="entry name" value="aa-tRNA-synth_I_CS"/>
</dbReference>
<dbReference type="OrthoDB" id="9810365at2"/>
<dbReference type="InterPro" id="IPR013155">
    <property type="entry name" value="M/V/L/I-tRNA-synth_anticd-bd"/>
</dbReference>
<dbReference type="Pfam" id="PF08264">
    <property type="entry name" value="Anticodon_1"/>
    <property type="match status" value="1"/>
</dbReference>
<name>A0A1W1X4X8_9BACT</name>
<keyword evidence="5 12" id="KW-0547">Nucleotide-binding</keyword>
<dbReference type="InterPro" id="IPR009080">
    <property type="entry name" value="tRNAsynth_Ia_anticodon-bd"/>
</dbReference>
<dbReference type="SUPFAM" id="SSF47323">
    <property type="entry name" value="Anticodon-binding domain of a subclass of class I aminoacyl-tRNA synthetases"/>
    <property type="match status" value="1"/>
</dbReference>
<evidence type="ECO:0000256" key="8">
    <source>
        <dbReference type="ARBA" id="ARBA00023054"/>
    </source>
</evidence>
<feature type="binding site" evidence="12">
    <location>
        <position position="529"/>
    </location>
    <ligand>
        <name>ATP</name>
        <dbReference type="ChEBI" id="CHEBI:30616"/>
    </ligand>
</feature>
<dbReference type="Gene3D" id="1.10.730.10">
    <property type="entry name" value="Isoleucyl-tRNA Synthetase, Domain 1"/>
    <property type="match status" value="1"/>
</dbReference>
<evidence type="ECO:0000256" key="10">
    <source>
        <dbReference type="ARBA" id="ARBA00047552"/>
    </source>
</evidence>
<dbReference type="HAMAP" id="MF_02004">
    <property type="entry name" value="Val_tRNA_synth_type1"/>
    <property type="match status" value="1"/>
</dbReference>
<dbReference type="InterPro" id="IPR002300">
    <property type="entry name" value="aa-tRNA-synth_Ia"/>
</dbReference>
<dbReference type="FunFam" id="3.40.50.620:FF:000098">
    <property type="entry name" value="Valine--tRNA ligase"/>
    <property type="match status" value="1"/>
</dbReference>
<evidence type="ECO:0000256" key="2">
    <source>
        <dbReference type="ARBA" id="ARBA00011245"/>
    </source>
</evidence>
<dbReference type="SUPFAM" id="SSF50677">
    <property type="entry name" value="ValRS/IleRS/LeuRS editing domain"/>
    <property type="match status" value="1"/>
</dbReference>
<dbReference type="Gene3D" id="3.90.740.10">
    <property type="entry name" value="Valyl/Leucyl/Isoleucyl-tRNA synthetase, editing domain"/>
    <property type="match status" value="1"/>
</dbReference>
<keyword evidence="17" id="KW-1185">Reference proteome</keyword>
<evidence type="ECO:0000256" key="3">
    <source>
        <dbReference type="ARBA" id="ARBA00022490"/>
    </source>
</evidence>
<dbReference type="STRING" id="1121390.SAMN02746041_00526"/>
<dbReference type="NCBIfam" id="TIGR00422">
    <property type="entry name" value="valS"/>
    <property type="match status" value="1"/>
</dbReference>
<accession>A0A1W1X4X8</accession>
<dbReference type="EC" id="6.1.1.9" evidence="12"/>
<dbReference type="InterPro" id="IPR010978">
    <property type="entry name" value="tRNA-bd_arm"/>
</dbReference>
<dbReference type="InterPro" id="IPR019499">
    <property type="entry name" value="Val-tRNA_synth_tRNA-bd"/>
</dbReference>
<comment type="similarity">
    <text evidence="11 12">Belongs to the class-I aminoacyl-tRNA synthetase family. ValS type 1 subfamily.</text>
</comment>
<evidence type="ECO:0000256" key="5">
    <source>
        <dbReference type="ARBA" id="ARBA00022741"/>
    </source>
</evidence>
<comment type="domain">
    <text evidence="12">ValRS has two distinct active sites: one for aminoacylation and one for editing. The misactivated threonine is translocated from the active site to the editing site.</text>
</comment>
<evidence type="ECO:0000259" key="13">
    <source>
        <dbReference type="Pfam" id="PF00133"/>
    </source>
</evidence>
<evidence type="ECO:0000256" key="1">
    <source>
        <dbReference type="ARBA" id="ARBA00004496"/>
    </source>
</evidence>